<protein>
    <recommendedName>
        <fullName evidence="4">O-antigen ligase domain-containing protein</fullName>
    </recommendedName>
</protein>
<feature type="transmembrane region" description="Helical" evidence="1">
    <location>
        <begin position="285"/>
        <end position="304"/>
    </location>
</feature>
<feature type="transmembrane region" description="Helical" evidence="1">
    <location>
        <begin position="33"/>
        <end position="51"/>
    </location>
</feature>
<gene>
    <name evidence="2" type="ORF">A33K_15863</name>
</gene>
<proteinExistence type="predicted"/>
<feature type="transmembrane region" description="Helical" evidence="1">
    <location>
        <begin position="210"/>
        <end position="229"/>
    </location>
</feature>
<feature type="transmembrane region" description="Helical" evidence="1">
    <location>
        <begin position="260"/>
        <end position="278"/>
    </location>
</feature>
<evidence type="ECO:0000313" key="3">
    <source>
        <dbReference type="Proteomes" id="UP000004682"/>
    </source>
</evidence>
<feature type="transmembrane region" description="Helical" evidence="1">
    <location>
        <begin position="120"/>
        <end position="139"/>
    </location>
</feature>
<name>A0ABN0G6F8_9BURK</name>
<evidence type="ECO:0000313" key="2">
    <source>
        <dbReference type="EMBL" id="EIP87842.1"/>
    </source>
</evidence>
<dbReference type="EMBL" id="JH692063">
    <property type="protein sequence ID" value="EIP87842.1"/>
    <property type="molecule type" value="Genomic_DNA"/>
</dbReference>
<feature type="transmembrane region" description="Helical" evidence="1">
    <location>
        <begin position="91"/>
        <end position="114"/>
    </location>
</feature>
<evidence type="ECO:0008006" key="4">
    <source>
        <dbReference type="Google" id="ProtNLM"/>
    </source>
</evidence>
<organism evidence="2 3">
    <name type="scientific">Burkholderia humptydooensis MSMB43</name>
    <dbReference type="NCBI Taxonomy" id="441157"/>
    <lineage>
        <taxon>Bacteria</taxon>
        <taxon>Pseudomonadati</taxon>
        <taxon>Pseudomonadota</taxon>
        <taxon>Betaproteobacteria</taxon>
        <taxon>Burkholderiales</taxon>
        <taxon>Burkholderiaceae</taxon>
        <taxon>Burkholderia</taxon>
        <taxon>pseudomallei group</taxon>
    </lineage>
</organism>
<feature type="transmembrane region" description="Helical" evidence="1">
    <location>
        <begin position="396"/>
        <end position="416"/>
    </location>
</feature>
<sequence>MQKREGSRMSDMHAPRIAQRIFVVPRRSHANRLIVRMIIAVYLLLIFEGAIRKWLLPTMGDLLYFARVPLVFLIYAVALGSGMWPRSNKYLAFGLWFGGLTACLVVLQMVLGGYSERHLIIAAYGWINYFFFIPFAFIIGEQVRGTDLAKIARITIWLSIAVMPLVILQYYSPAESIVVRGSGELETQQYIGLGFSGDRIRPMGLFTSSLGQQAFVASGLAFVTGAWFMRKSQRRVAAATLVAAGFAILIMIGFSGQRGLVIHAAIVFLFSVVGGTALRRRHAGSGLFIAAAALIFSFLYPILFPDVYFEFSERWIDAAWVENISYGGGGILGRMVYQLVHFLSMFDKAPPQGYLLGIGGNATGSLTWVQLPDVANQWSGPTGWAEDGLARHIVELGWFFGPLFIMYRFALAFWLMRQAVRFTRKSGQVLPLALVGFMLPLLIFMQITGQGTLVGYAWIFVGFSMAASRNDNFMNEKTPLRSPVITSAYTHEIRKT</sequence>
<dbReference type="Proteomes" id="UP000004682">
    <property type="component" value="Unassembled WGS sequence"/>
</dbReference>
<keyword evidence="3" id="KW-1185">Reference proteome</keyword>
<evidence type="ECO:0000256" key="1">
    <source>
        <dbReference type="SAM" id="Phobius"/>
    </source>
</evidence>
<feature type="transmembrane region" description="Helical" evidence="1">
    <location>
        <begin position="453"/>
        <end position="470"/>
    </location>
</feature>
<keyword evidence="1" id="KW-1133">Transmembrane helix</keyword>
<keyword evidence="1" id="KW-0472">Membrane</keyword>
<keyword evidence="1" id="KW-0812">Transmembrane</keyword>
<feature type="transmembrane region" description="Helical" evidence="1">
    <location>
        <begin position="428"/>
        <end position="447"/>
    </location>
</feature>
<feature type="transmembrane region" description="Helical" evidence="1">
    <location>
        <begin position="151"/>
        <end position="171"/>
    </location>
</feature>
<reference evidence="3" key="1">
    <citation type="journal article" date="2012" name="J. Bacteriol.">
        <title>Revised Genome Sequence of Burkholderia thailandensis MSMB43 with Improved Annotation.</title>
        <authorList>
            <person name="Zhuo Y."/>
            <person name="Liu L."/>
            <person name="Wang Q."/>
            <person name="Liu X."/>
            <person name="Ren B."/>
            <person name="Liu M."/>
            <person name="Ni P."/>
            <person name="Cheng Y.Q."/>
            <person name="Zhang L."/>
        </authorList>
    </citation>
    <scope>NUCLEOTIDE SEQUENCE [LARGE SCALE GENOMIC DNA]</scope>
    <source>
        <strain evidence="3">MSMB43</strain>
    </source>
</reference>
<feature type="transmembrane region" description="Helical" evidence="1">
    <location>
        <begin position="63"/>
        <end position="84"/>
    </location>
</feature>
<feature type="transmembrane region" description="Helical" evidence="1">
    <location>
        <begin position="236"/>
        <end position="254"/>
    </location>
</feature>
<accession>A0ABN0G6F8</accession>